<sequence>MAAEENTTYQEIYDSFTWDRPTHFNFANDVVDKWAQQNPSKQALFWVDDNGNEKTRTFDQISRNSKKISNALTNSGVKRGDVIILLLGREVEWWEAFTAALRMGAVVSPGTTQLSAKDIKYRLGAASATCIVTNAANAEKIDEVAASCPTLVTKVLIDGLCDGWLHYPTLLDKSEEDFAEINTASNDESMCYFTSGTTGYPKMTIHTQDYALSHQVTGAHWLNLGENDLHWNISDTGWAKAAWSSYFGPWTCGAALFIHHSAGFNPGQTLTFIEKYPITTMCGAPTIYRMLVLEKLSNYDFGELKHCVGAGEPLNPEIIDTWKNATGITIRDGYGQTETGILCGNFHFIEPKFGSMGKPAPGIHLSVIDEDGNEVATNTEGDIAVRVEPDRPQGLFKEYKNDPERTADTRRGPWYITGDRATIDNEGYFWFVSRADDVILSAGYRIGPFEVESALIEHAAVAESAVVSSPDATRGEVVKAFVVLVPGAEASDSLAKELQDHVKKVTAPYKYPRKLEFIEALPKTVSGKIRRIELREKEWSN</sequence>
<gene>
    <name evidence="10" type="ORF">CNF02_10905</name>
</gene>
<evidence type="ECO:0000256" key="1">
    <source>
        <dbReference type="ARBA" id="ARBA00006432"/>
    </source>
</evidence>
<dbReference type="PANTHER" id="PTHR43605">
    <property type="entry name" value="ACYL-COENZYME A SYNTHETASE"/>
    <property type="match status" value="1"/>
</dbReference>
<dbReference type="GO" id="GO:0004321">
    <property type="term" value="F:fatty-acyl-CoA synthase activity"/>
    <property type="evidence" value="ECO:0007669"/>
    <property type="project" value="TreeGrafter"/>
</dbReference>
<comment type="similarity">
    <text evidence="1">Belongs to the ATP-dependent AMP-binding enzyme family.</text>
</comment>
<evidence type="ECO:0000256" key="5">
    <source>
        <dbReference type="ARBA" id="ARBA00022840"/>
    </source>
</evidence>
<evidence type="ECO:0000256" key="4">
    <source>
        <dbReference type="ARBA" id="ARBA00022741"/>
    </source>
</evidence>
<evidence type="ECO:0000256" key="7">
    <source>
        <dbReference type="ARBA" id="ARBA00023098"/>
    </source>
</evidence>
<dbReference type="Gene3D" id="3.40.50.12780">
    <property type="entry name" value="N-terminal domain of ligase-like"/>
    <property type="match status" value="1"/>
</dbReference>
<keyword evidence="5" id="KW-0067">ATP-binding</keyword>
<dbReference type="GO" id="GO:0005524">
    <property type="term" value="F:ATP binding"/>
    <property type="evidence" value="ECO:0007669"/>
    <property type="project" value="UniProtKB-KW"/>
</dbReference>
<dbReference type="Pfam" id="PF13193">
    <property type="entry name" value="AMP-binding_C"/>
    <property type="match status" value="1"/>
</dbReference>
<keyword evidence="7" id="KW-0443">Lipid metabolism</keyword>
<feature type="domain" description="AMP-dependent synthetase/ligase" evidence="8">
    <location>
        <begin position="32"/>
        <end position="386"/>
    </location>
</feature>
<dbReference type="GO" id="GO:0006637">
    <property type="term" value="P:acyl-CoA metabolic process"/>
    <property type="evidence" value="ECO:0007669"/>
    <property type="project" value="TreeGrafter"/>
</dbReference>
<dbReference type="Pfam" id="PF00501">
    <property type="entry name" value="AMP-binding"/>
    <property type="match status" value="1"/>
</dbReference>
<dbReference type="PANTHER" id="PTHR43605:SF10">
    <property type="entry name" value="ACYL-COA SYNTHETASE MEDIUM CHAIN FAMILY MEMBER 3"/>
    <property type="match status" value="1"/>
</dbReference>
<dbReference type="InterPro" id="IPR042099">
    <property type="entry name" value="ANL_N_sf"/>
</dbReference>
<evidence type="ECO:0000256" key="2">
    <source>
        <dbReference type="ARBA" id="ARBA00022598"/>
    </source>
</evidence>
<evidence type="ECO:0000259" key="8">
    <source>
        <dbReference type="Pfam" id="PF00501"/>
    </source>
</evidence>
<evidence type="ECO:0000256" key="3">
    <source>
        <dbReference type="ARBA" id="ARBA00022723"/>
    </source>
</evidence>
<dbReference type="InterPro" id="IPR000873">
    <property type="entry name" value="AMP-dep_synth/lig_dom"/>
</dbReference>
<evidence type="ECO:0000256" key="6">
    <source>
        <dbReference type="ARBA" id="ARBA00022842"/>
    </source>
</evidence>
<organism evidence="10 11">
    <name type="scientific">OM182 bacterium MED-G28</name>
    <dbReference type="NCBI Taxonomy" id="1986256"/>
    <lineage>
        <taxon>Bacteria</taxon>
        <taxon>Pseudomonadati</taxon>
        <taxon>Pseudomonadota</taxon>
        <taxon>Gammaproteobacteria</taxon>
        <taxon>OMG group</taxon>
        <taxon>OM182 clade</taxon>
    </lineage>
</organism>
<dbReference type="GO" id="GO:0046872">
    <property type="term" value="F:metal ion binding"/>
    <property type="evidence" value="ECO:0007669"/>
    <property type="project" value="UniProtKB-KW"/>
</dbReference>
<accession>A0A2A5W8Z1</accession>
<dbReference type="SUPFAM" id="SSF56801">
    <property type="entry name" value="Acetyl-CoA synthetase-like"/>
    <property type="match status" value="1"/>
</dbReference>
<proteinExistence type="inferred from homology"/>
<dbReference type="EMBL" id="NTJZ01000013">
    <property type="protein sequence ID" value="PDH32764.1"/>
    <property type="molecule type" value="Genomic_DNA"/>
</dbReference>
<dbReference type="FunFam" id="3.40.50.12780:FF:000007">
    <property type="entry name" value="Acyl-coenzyme A synthetase ACSM2A, mitochondrial"/>
    <property type="match status" value="1"/>
</dbReference>
<dbReference type="InterPro" id="IPR025110">
    <property type="entry name" value="AMP-bd_C"/>
</dbReference>
<dbReference type="InterPro" id="IPR051087">
    <property type="entry name" value="Mitochondrial_ACSM"/>
</dbReference>
<dbReference type="Proteomes" id="UP000219329">
    <property type="component" value="Unassembled WGS sequence"/>
</dbReference>
<dbReference type="GO" id="GO:0015645">
    <property type="term" value="F:fatty acid ligase activity"/>
    <property type="evidence" value="ECO:0007669"/>
    <property type="project" value="TreeGrafter"/>
</dbReference>
<dbReference type="FunFam" id="3.30.300.30:FF:000005">
    <property type="entry name" value="Acyl-coenzyme A synthetase ACSM5, mitochondrial"/>
    <property type="match status" value="1"/>
</dbReference>
<dbReference type="GO" id="GO:0016405">
    <property type="term" value="F:CoA-ligase activity"/>
    <property type="evidence" value="ECO:0007669"/>
    <property type="project" value="UniProtKB-ARBA"/>
</dbReference>
<dbReference type="Gene3D" id="3.30.300.30">
    <property type="match status" value="1"/>
</dbReference>
<keyword evidence="4" id="KW-0547">Nucleotide-binding</keyword>
<name>A0A2A5W8Z1_9GAMM</name>
<dbReference type="InterPro" id="IPR045851">
    <property type="entry name" value="AMP-bd_C_sf"/>
</dbReference>
<keyword evidence="6" id="KW-0460">Magnesium</keyword>
<evidence type="ECO:0000313" key="10">
    <source>
        <dbReference type="EMBL" id="PDH32764.1"/>
    </source>
</evidence>
<dbReference type="GO" id="GO:0006633">
    <property type="term" value="P:fatty acid biosynthetic process"/>
    <property type="evidence" value="ECO:0007669"/>
    <property type="project" value="TreeGrafter"/>
</dbReference>
<feature type="domain" description="AMP-binding enzyme C-terminal" evidence="9">
    <location>
        <begin position="450"/>
        <end position="528"/>
    </location>
</feature>
<keyword evidence="2" id="KW-0436">Ligase</keyword>
<keyword evidence="3" id="KW-0479">Metal-binding</keyword>
<comment type="caution">
    <text evidence="10">The sequence shown here is derived from an EMBL/GenBank/DDBJ whole genome shotgun (WGS) entry which is preliminary data.</text>
</comment>
<reference evidence="10 11" key="1">
    <citation type="submission" date="2017-08" db="EMBL/GenBank/DDBJ databases">
        <title>Fine stratification of microbial communities through a metagenomic profile of the photic zone.</title>
        <authorList>
            <person name="Haro-Moreno J.M."/>
            <person name="Lopez-Perez M."/>
            <person name="De La Torre J."/>
            <person name="Picazo A."/>
            <person name="Camacho A."/>
            <person name="Rodriguez-Valera F."/>
        </authorList>
    </citation>
    <scope>NUCLEOTIDE SEQUENCE [LARGE SCALE GENOMIC DNA]</scope>
    <source>
        <strain evidence="10">MED-G28</strain>
    </source>
</reference>
<evidence type="ECO:0000313" key="11">
    <source>
        <dbReference type="Proteomes" id="UP000219329"/>
    </source>
</evidence>
<dbReference type="AlphaFoldDB" id="A0A2A5W8Z1"/>
<evidence type="ECO:0000259" key="9">
    <source>
        <dbReference type="Pfam" id="PF13193"/>
    </source>
</evidence>
<protein>
    <submittedName>
        <fullName evidence="10">Acyl-CoA synthetase</fullName>
    </submittedName>
</protein>